<proteinExistence type="inferred from homology"/>
<dbReference type="GO" id="GO:0016787">
    <property type="term" value="F:hydrolase activity"/>
    <property type="evidence" value="ECO:0007669"/>
    <property type="project" value="UniProtKB-KW"/>
</dbReference>
<dbReference type="AlphaFoldDB" id="A0A1F8BXT1"/>
<protein>
    <recommendedName>
        <fullName evidence="4">Nudix hydrolase domain-containing protein</fullName>
    </recommendedName>
</protein>
<reference evidence="5 6" key="1">
    <citation type="journal article" date="2016" name="Nat. Commun.">
        <title>Thousands of microbial genomes shed light on interconnected biogeochemical processes in an aquifer system.</title>
        <authorList>
            <person name="Anantharaman K."/>
            <person name="Brown C.T."/>
            <person name="Hug L.A."/>
            <person name="Sharon I."/>
            <person name="Castelle C.J."/>
            <person name="Probst A.J."/>
            <person name="Thomas B.C."/>
            <person name="Singh A."/>
            <person name="Wilkins M.J."/>
            <person name="Karaoz U."/>
            <person name="Brodie E.L."/>
            <person name="Williams K.H."/>
            <person name="Hubbard S.S."/>
            <person name="Banfield J.F."/>
        </authorList>
    </citation>
    <scope>NUCLEOTIDE SEQUENCE [LARGE SCALE GENOMIC DNA]</scope>
</reference>
<dbReference type="InterPro" id="IPR000086">
    <property type="entry name" value="NUDIX_hydrolase_dom"/>
</dbReference>
<dbReference type="PROSITE" id="PS00893">
    <property type="entry name" value="NUDIX_BOX"/>
    <property type="match status" value="1"/>
</dbReference>
<comment type="caution">
    <text evidence="5">The sequence shown here is derived from an EMBL/GenBank/DDBJ whole genome shotgun (WGS) entry which is preliminary data.</text>
</comment>
<dbReference type="Gene3D" id="3.90.79.10">
    <property type="entry name" value="Nucleoside Triphosphate Pyrophosphohydrolase"/>
    <property type="match status" value="1"/>
</dbReference>
<evidence type="ECO:0000259" key="4">
    <source>
        <dbReference type="PROSITE" id="PS51462"/>
    </source>
</evidence>
<dbReference type="EMBL" id="MGHL01000017">
    <property type="protein sequence ID" value="OGM68852.1"/>
    <property type="molecule type" value="Genomic_DNA"/>
</dbReference>
<dbReference type="PROSITE" id="PS51462">
    <property type="entry name" value="NUDIX"/>
    <property type="match status" value="1"/>
</dbReference>
<dbReference type="PANTHER" id="PTHR43046">
    <property type="entry name" value="GDP-MANNOSE MANNOSYL HYDROLASE"/>
    <property type="match status" value="1"/>
</dbReference>
<keyword evidence="2 3" id="KW-0378">Hydrolase</keyword>
<evidence type="ECO:0000256" key="2">
    <source>
        <dbReference type="ARBA" id="ARBA00022801"/>
    </source>
</evidence>
<feature type="domain" description="Nudix hydrolase" evidence="4">
    <location>
        <begin position="8"/>
        <end position="151"/>
    </location>
</feature>
<evidence type="ECO:0000256" key="3">
    <source>
        <dbReference type="RuleBase" id="RU003476"/>
    </source>
</evidence>
<evidence type="ECO:0000313" key="5">
    <source>
        <dbReference type="EMBL" id="OGM68852.1"/>
    </source>
</evidence>
<dbReference type="STRING" id="1802525.A2975_00575"/>
<dbReference type="Pfam" id="PF00293">
    <property type="entry name" value="NUDIX"/>
    <property type="match status" value="1"/>
</dbReference>
<accession>A0A1F8BXT1</accession>
<evidence type="ECO:0000256" key="1">
    <source>
        <dbReference type="ARBA" id="ARBA00001946"/>
    </source>
</evidence>
<dbReference type="PANTHER" id="PTHR43046:SF14">
    <property type="entry name" value="MUTT_NUDIX FAMILY PROTEIN"/>
    <property type="match status" value="1"/>
</dbReference>
<sequence length="155" mass="18187">MPKKGSLNYRKKVAAVVIDGKGNFLIVNLKTYSEKDWNFPGGGIDPGETEEEALLRELTEELGTNQFQIVKKSKQTLKYDFPDFMLARILKDRGETWKGQIIRFFLVMFTGEKDILPNENEIRRIKWVKYRQLKEHFLFPDQWQIAKKTIAEFGL</sequence>
<organism evidence="5 6">
    <name type="scientific">Candidatus Woesebacteria bacterium RIFCSPLOWO2_01_FULL_44_14</name>
    <dbReference type="NCBI Taxonomy" id="1802525"/>
    <lineage>
        <taxon>Bacteria</taxon>
        <taxon>Candidatus Woeseibacteriota</taxon>
    </lineage>
</organism>
<dbReference type="InterPro" id="IPR020084">
    <property type="entry name" value="NUDIX_hydrolase_CS"/>
</dbReference>
<dbReference type="InterPro" id="IPR020476">
    <property type="entry name" value="Nudix_hydrolase"/>
</dbReference>
<dbReference type="SUPFAM" id="SSF55811">
    <property type="entry name" value="Nudix"/>
    <property type="match status" value="1"/>
</dbReference>
<dbReference type="InterPro" id="IPR015797">
    <property type="entry name" value="NUDIX_hydrolase-like_dom_sf"/>
</dbReference>
<comment type="cofactor">
    <cofactor evidence="1">
        <name>Mg(2+)</name>
        <dbReference type="ChEBI" id="CHEBI:18420"/>
    </cofactor>
</comment>
<gene>
    <name evidence="5" type="ORF">A2975_00575</name>
</gene>
<evidence type="ECO:0000313" key="6">
    <source>
        <dbReference type="Proteomes" id="UP000178429"/>
    </source>
</evidence>
<dbReference type="Proteomes" id="UP000178429">
    <property type="component" value="Unassembled WGS sequence"/>
</dbReference>
<dbReference type="PRINTS" id="PR00502">
    <property type="entry name" value="NUDIXFAMILY"/>
</dbReference>
<comment type="similarity">
    <text evidence="3">Belongs to the Nudix hydrolase family.</text>
</comment>
<name>A0A1F8BXT1_9BACT</name>